<feature type="region of interest" description="Disordered" evidence="1">
    <location>
        <begin position="1"/>
        <end position="38"/>
    </location>
</feature>
<evidence type="ECO:0000256" key="1">
    <source>
        <dbReference type="SAM" id="MobiDB-lite"/>
    </source>
</evidence>
<name>A0ABP9DZ79_9ACTN</name>
<accession>A0ABP9DZ79</accession>
<comment type="caution">
    <text evidence="2">The sequence shown here is derived from an EMBL/GenBank/DDBJ whole genome shotgun (WGS) entry which is preliminary data.</text>
</comment>
<reference evidence="3" key="1">
    <citation type="journal article" date="2019" name="Int. J. Syst. Evol. Microbiol.">
        <title>The Global Catalogue of Microorganisms (GCM) 10K type strain sequencing project: providing services to taxonomists for standard genome sequencing and annotation.</title>
        <authorList>
            <consortium name="The Broad Institute Genomics Platform"/>
            <consortium name="The Broad Institute Genome Sequencing Center for Infectious Disease"/>
            <person name="Wu L."/>
            <person name="Ma J."/>
        </authorList>
    </citation>
    <scope>NUCLEOTIDE SEQUENCE [LARGE SCALE GENOMIC DNA]</scope>
    <source>
        <strain evidence="3">JCM 13006</strain>
    </source>
</reference>
<gene>
    <name evidence="2" type="ORF">GCM10023235_45920</name>
</gene>
<organism evidence="2 3">
    <name type="scientific">Kitasatospora terrestris</name>
    <dbReference type="NCBI Taxonomy" id="258051"/>
    <lineage>
        <taxon>Bacteria</taxon>
        <taxon>Bacillati</taxon>
        <taxon>Actinomycetota</taxon>
        <taxon>Actinomycetes</taxon>
        <taxon>Kitasatosporales</taxon>
        <taxon>Streptomycetaceae</taxon>
        <taxon>Kitasatospora</taxon>
    </lineage>
</organism>
<dbReference type="Proteomes" id="UP001501752">
    <property type="component" value="Unassembled WGS sequence"/>
</dbReference>
<sequence length="78" mass="8576">MSGGITKQRPLPCRSARKGRNHEPNNFRGRTGVSVPARSLEYAPERVSRAKARQPRGVQPSNWAVVPRAVVRSVTTAL</sequence>
<keyword evidence="3" id="KW-1185">Reference proteome</keyword>
<evidence type="ECO:0000313" key="3">
    <source>
        <dbReference type="Proteomes" id="UP001501752"/>
    </source>
</evidence>
<evidence type="ECO:0000313" key="2">
    <source>
        <dbReference type="EMBL" id="GAA4862574.1"/>
    </source>
</evidence>
<dbReference type="EMBL" id="BAABIS010000001">
    <property type="protein sequence ID" value="GAA4862574.1"/>
    <property type="molecule type" value="Genomic_DNA"/>
</dbReference>
<proteinExistence type="predicted"/>
<protein>
    <submittedName>
        <fullName evidence="2">Uncharacterized protein</fullName>
    </submittedName>
</protein>